<gene>
    <name evidence="2" type="ORF">GWI33_019077</name>
</gene>
<proteinExistence type="predicted"/>
<feature type="compositionally biased region" description="Low complexity" evidence="1">
    <location>
        <begin position="34"/>
        <end position="44"/>
    </location>
</feature>
<sequence length="89" mass="9818">MGYEDRPSTYTSVPEEPIEDADEQASNHSKKTEASTSSTSSASEVPIQVTCGCCHTSFSTQTLVEILRNIHSIFFQSTQEQSNPDEEDD</sequence>
<keyword evidence="3" id="KW-1185">Reference proteome</keyword>
<dbReference type="AlphaFoldDB" id="A0A834M7D2"/>
<protein>
    <submittedName>
        <fullName evidence="2">Uncharacterized protein</fullName>
    </submittedName>
</protein>
<name>A0A834M7D2_RHYFE</name>
<evidence type="ECO:0000256" key="1">
    <source>
        <dbReference type="SAM" id="MobiDB-lite"/>
    </source>
</evidence>
<dbReference type="Proteomes" id="UP000625711">
    <property type="component" value="Unassembled WGS sequence"/>
</dbReference>
<accession>A0A834M7D2</accession>
<dbReference type="EMBL" id="JAACXV010014396">
    <property type="protein sequence ID" value="KAF7267719.1"/>
    <property type="molecule type" value="Genomic_DNA"/>
</dbReference>
<reference evidence="2" key="1">
    <citation type="submission" date="2020-08" db="EMBL/GenBank/DDBJ databases">
        <title>Genome sequencing and assembly of the red palm weevil Rhynchophorus ferrugineus.</title>
        <authorList>
            <person name="Dias G.B."/>
            <person name="Bergman C.M."/>
            <person name="Manee M."/>
        </authorList>
    </citation>
    <scope>NUCLEOTIDE SEQUENCE</scope>
    <source>
        <strain evidence="2">AA-2017</strain>
        <tissue evidence="2">Whole larva</tissue>
    </source>
</reference>
<evidence type="ECO:0000313" key="3">
    <source>
        <dbReference type="Proteomes" id="UP000625711"/>
    </source>
</evidence>
<comment type="caution">
    <text evidence="2">The sequence shown here is derived from an EMBL/GenBank/DDBJ whole genome shotgun (WGS) entry which is preliminary data.</text>
</comment>
<feature type="region of interest" description="Disordered" evidence="1">
    <location>
        <begin position="1"/>
        <end position="44"/>
    </location>
</feature>
<organism evidence="2 3">
    <name type="scientific">Rhynchophorus ferrugineus</name>
    <name type="common">Red palm weevil</name>
    <name type="synonym">Curculio ferrugineus</name>
    <dbReference type="NCBI Taxonomy" id="354439"/>
    <lineage>
        <taxon>Eukaryota</taxon>
        <taxon>Metazoa</taxon>
        <taxon>Ecdysozoa</taxon>
        <taxon>Arthropoda</taxon>
        <taxon>Hexapoda</taxon>
        <taxon>Insecta</taxon>
        <taxon>Pterygota</taxon>
        <taxon>Neoptera</taxon>
        <taxon>Endopterygota</taxon>
        <taxon>Coleoptera</taxon>
        <taxon>Polyphaga</taxon>
        <taxon>Cucujiformia</taxon>
        <taxon>Curculionidae</taxon>
        <taxon>Dryophthorinae</taxon>
        <taxon>Rhynchophorus</taxon>
    </lineage>
</organism>
<evidence type="ECO:0000313" key="2">
    <source>
        <dbReference type="EMBL" id="KAF7267719.1"/>
    </source>
</evidence>